<dbReference type="InterPro" id="IPR012464">
    <property type="entry name" value="DUF1676"/>
</dbReference>
<dbReference type="Pfam" id="PF07898">
    <property type="entry name" value="DUF1676"/>
    <property type="match status" value="1"/>
</dbReference>
<evidence type="ECO:0000313" key="4">
    <source>
        <dbReference type="Proteomes" id="UP001516400"/>
    </source>
</evidence>
<evidence type="ECO:0000256" key="2">
    <source>
        <dbReference type="SAM" id="Phobius"/>
    </source>
</evidence>
<gene>
    <name evidence="3" type="ORF">HHI36_016582</name>
</gene>
<sequence length="133" mass="14601">MVFCYNPSILIYVCISETTESHLYKEEKKPSFGIGKLGGQGGGLGGGHGGGGGQKNKRKQKKQQSLVQRIMPLMIIPFIISTALIPVMLFIIKILFVKAALVAKVAVVLGLISFLRRRTNKGGVYNHNAWKMR</sequence>
<keyword evidence="2" id="KW-0812">Transmembrane</keyword>
<feature type="region of interest" description="Disordered" evidence="1">
    <location>
        <begin position="36"/>
        <end position="63"/>
    </location>
</feature>
<comment type="caution">
    <text evidence="3">The sequence shown here is derived from an EMBL/GenBank/DDBJ whole genome shotgun (WGS) entry which is preliminary data.</text>
</comment>
<dbReference type="Proteomes" id="UP001516400">
    <property type="component" value="Unassembled WGS sequence"/>
</dbReference>
<proteinExistence type="predicted"/>
<name>A0ABD2NK38_9CUCU</name>
<dbReference type="AlphaFoldDB" id="A0ABD2NK38"/>
<protein>
    <submittedName>
        <fullName evidence="3">Uncharacterized protein</fullName>
    </submittedName>
</protein>
<evidence type="ECO:0000256" key="1">
    <source>
        <dbReference type="SAM" id="MobiDB-lite"/>
    </source>
</evidence>
<feature type="transmembrane region" description="Helical" evidence="2">
    <location>
        <begin position="66"/>
        <end position="89"/>
    </location>
</feature>
<keyword evidence="4" id="KW-1185">Reference proteome</keyword>
<evidence type="ECO:0000313" key="3">
    <source>
        <dbReference type="EMBL" id="KAL3279068.1"/>
    </source>
</evidence>
<dbReference type="EMBL" id="JABFTP020000124">
    <property type="protein sequence ID" value="KAL3279068.1"/>
    <property type="molecule type" value="Genomic_DNA"/>
</dbReference>
<keyword evidence="2" id="KW-1133">Transmembrane helix</keyword>
<accession>A0ABD2NK38</accession>
<feature type="compositionally biased region" description="Gly residues" evidence="1">
    <location>
        <begin position="36"/>
        <end position="54"/>
    </location>
</feature>
<feature type="transmembrane region" description="Helical" evidence="2">
    <location>
        <begin position="95"/>
        <end position="115"/>
    </location>
</feature>
<keyword evidence="2" id="KW-0472">Membrane</keyword>
<reference evidence="3 4" key="1">
    <citation type="journal article" date="2021" name="BMC Biol.">
        <title>Horizontally acquired antibacterial genes associated with adaptive radiation of ladybird beetles.</title>
        <authorList>
            <person name="Li H.S."/>
            <person name="Tang X.F."/>
            <person name="Huang Y.H."/>
            <person name="Xu Z.Y."/>
            <person name="Chen M.L."/>
            <person name="Du X.Y."/>
            <person name="Qiu B.Y."/>
            <person name="Chen P.T."/>
            <person name="Zhang W."/>
            <person name="Slipinski A."/>
            <person name="Escalona H.E."/>
            <person name="Waterhouse R.M."/>
            <person name="Zwick A."/>
            <person name="Pang H."/>
        </authorList>
    </citation>
    <scope>NUCLEOTIDE SEQUENCE [LARGE SCALE GENOMIC DNA]</scope>
    <source>
        <strain evidence="3">SYSU2018</strain>
    </source>
</reference>
<organism evidence="3 4">
    <name type="scientific">Cryptolaemus montrouzieri</name>
    <dbReference type="NCBI Taxonomy" id="559131"/>
    <lineage>
        <taxon>Eukaryota</taxon>
        <taxon>Metazoa</taxon>
        <taxon>Ecdysozoa</taxon>
        <taxon>Arthropoda</taxon>
        <taxon>Hexapoda</taxon>
        <taxon>Insecta</taxon>
        <taxon>Pterygota</taxon>
        <taxon>Neoptera</taxon>
        <taxon>Endopterygota</taxon>
        <taxon>Coleoptera</taxon>
        <taxon>Polyphaga</taxon>
        <taxon>Cucujiformia</taxon>
        <taxon>Coccinelloidea</taxon>
        <taxon>Coccinellidae</taxon>
        <taxon>Scymninae</taxon>
        <taxon>Scymnini</taxon>
        <taxon>Cryptolaemus</taxon>
    </lineage>
</organism>